<dbReference type="EMBL" id="KV448401">
    <property type="protein sequence ID" value="OAX36681.1"/>
    <property type="molecule type" value="Genomic_DNA"/>
</dbReference>
<dbReference type="OrthoDB" id="2676412at2759"/>
<gene>
    <name evidence="1" type="ORF">K503DRAFT_867419</name>
</gene>
<feature type="non-terminal residue" evidence="1">
    <location>
        <position position="198"/>
    </location>
</feature>
<proteinExistence type="predicted"/>
<name>A0A1B7MVU1_9AGAM</name>
<dbReference type="AlphaFoldDB" id="A0A1B7MVU1"/>
<dbReference type="InParanoid" id="A0A1B7MVU1"/>
<sequence length="198" mass="21872">MSRRPSRSTSTVSSRSAYIPQPEALILPGVPVGEHAPEILHDIVHPHEQTERTLVDQDGSLHLDLEDEEHDKEVTAWKTLPWWKRPSPYWLVFGTPLASIGAAAVIAPRVEMYTILACRVHAPEYEPNSIHPVQPHSTLSMNTMGTEDWFTLDVPSIAHEPAQPVSLYIPASPSPSMQLVPDRNQCASDPVVQAAVAQ</sequence>
<dbReference type="Proteomes" id="UP000092154">
    <property type="component" value="Unassembled WGS sequence"/>
</dbReference>
<dbReference type="STRING" id="1314800.A0A1B7MVU1"/>
<evidence type="ECO:0000313" key="2">
    <source>
        <dbReference type="Proteomes" id="UP000092154"/>
    </source>
</evidence>
<evidence type="ECO:0000313" key="1">
    <source>
        <dbReference type="EMBL" id="OAX36681.1"/>
    </source>
</evidence>
<organism evidence="1 2">
    <name type="scientific">Rhizopogon vinicolor AM-OR11-026</name>
    <dbReference type="NCBI Taxonomy" id="1314800"/>
    <lineage>
        <taxon>Eukaryota</taxon>
        <taxon>Fungi</taxon>
        <taxon>Dikarya</taxon>
        <taxon>Basidiomycota</taxon>
        <taxon>Agaricomycotina</taxon>
        <taxon>Agaricomycetes</taxon>
        <taxon>Agaricomycetidae</taxon>
        <taxon>Boletales</taxon>
        <taxon>Suillineae</taxon>
        <taxon>Rhizopogonaceae</taxon>
        <taxon>Rhizopogon</taxon>
    </lineage>
</organism>
<protein>
    <submittedName>
        <fullName evidence="1">Uncharacterized protein</fullName>
    </submittedName>
</protein>
<accession>A0A1B7MVU1</accession>
<reference evidence="1 2" key="1">
    <citation type="submission" date="2016-06" db="EMBL/GenBank/DDBJ databases">
        <title>Comparative genomics of the ectomycorrhizal sister species Rhizopogon vinicolor and Rhizopogon vesiculosus (Basidiomycota: Boletales) reveals a divergence of the mating type B locus.</title>
        <authorList>
            <consortium name="DOE Joint Genome Institute"/>
            <person name="Mujic A.B."/>
            <person name="Kuo A."/>
            <person name="Tritt A."/>
            <person name="Lipzen A."/>
            <person name="Chen C."/>
            <person name="Johnson J."/>
            <person name="Sharma A."/>
            <person name="Barry K."/>
            <person name="Grigoriev I.V."/>
            <person name="Spatafora J.W."/>
        </authorList>
    </citation>
    <scope>NUCLEOTIDE SEQUENCE [LARGE SCALE GENOMIC DNA]</scope>
    <source>
        <strain evidence="1 2">AM-OR11-026</strain>
    </source>
</reference>
<keyword evidence="2" id="KW-1185">Reference proteome</keyword>